<gene>
    <name evidence="4" type="ORF">PPL_03787</name>
</gene>
<sequence>MNILDDDFDEKLIRACRSSAYQPSFSQLLAVPAQHQTLSQSTLSQLTSVNNINSNNNHNSNEQLDDLLKDVDQSAIDDFLMKRIELSKPIFDYLKSILKAYQQHQQIILQQQNQDNEDNDDDQPSNSSSSLKFTRANIICNFLQVIIESNHSNHINEKDLIQCIDLILSECDSLEVRELQDIISLITKHVETNTKSPIYLLLAKCMMLRGQLKSNDSSNNEEHMEYQTNTITSIVSSNWPKQTFITIIESLNDLPLSKKHLEDIINKIKDDLPSIGYPDLPSVSHQLLLLSSQGLKGMILKVICDHFVQEETTKNPGNEQLMMIESTVILQISFAIKQDMDIGKEFEVSEDSVRKYCSSCSLYMRIVTRTTSRQAGESSQRSQAALSSSSSLAPVNKHSFELLRDVFNKFAKEMISTEFSEYREISSKSETSKTCAGLLMGVIESLIEYAVTKVSLTNTNDKFVTILKLFAVYTHAKSEVNSDANQTKSGKGGKKGGGSKKRKIDEDEDEFDPDEEMKDVGASKPKSKSGASKGSSANSKELLKSTLSSECIKELFNFMKSIDTSQMKLQEHDKYDSFSHFIYQSCLEYLTKMFVESKQYLDTHIESANPSENIVKQNLNFCRAVLPHLNHGLNKGGWEEPKLNSKIIPTHTLILSCLDLIFKFIKDFGTEKNLGTCLTNDPLPKPKQIEDAIKSEIKRLEDVCQDTAIAHAFWGDADIIIAILSKLYPYLPERDIPQHHQFIQSLYQIEMKVTSPTFAATVVRTLLELSNIDNDTMNIVNDIANHLIHSEADQEEDIDVDDDDNLEPRILNRKTHIQVEAEFFKHINSEIDKSRDLIVQLKKDWTPNLTENAEIKLNRMRNRIYDSLCLSCQAMDKLARDVTPYQFSPQSSDKLLKTLKKLFTILTTLKDGLSRSEKARIYREAKFLPLLAFTLEKYEATVIRYEKKLNIKERLGQHFKKAEIRDFKIDKEQLRRLEENAEDEEEKQKPKKKKSAPKPKATVVKKKTQTKKKPTAPKGRLTSKRGGSRGGATRRRGRNDEDEEGEDEDQYNNDDDEDDDNNNYDD</sequence>
<feature type="domain" description="FANCI solenoid 4" evidence="3">
    <location>
        <begin position="913"/>
        <end position="975"/>
    </location>
</feature>
<name>D3B6N6_HETP5</name>
<feature type="domain" description="FANCI solenoid 4" evidence="3">
    <location>
        <begin position="780"/>
        <end position="909"/>
    </location>
</feature>
<dbReference type="PANTHER" id="PTHR21818:SF0">
    <property type="entry name" value="FANCONI ANEMIA GROUP I PROTEIN"/>
    <property type="match status" value="1"/>
</dbReference>
<dbReference type="Proteomes" id="UP000001396">
    <property type="component" value="Unassembled WGS sequence"/>
</dbReference>
<feature type="compositionally biased region" description="Acidic residues" evidence="1">
    <location>
        <begin position="1040"/>
        <end position="1066"/>
    </location>
</feature>
<evidence type="ECO:0000259" key="3">
    <source>
        <dbReference type="Pfam" id="PF14678"/>
    </source>
</evidence>
<dbReference type="RefSeq" id="XP_020435123.1">
    <property type="nucleotide sequence ID" value="XM_020574709.1"/>
</dbReference>
<protein>
    <submittedName>
        <fullName evidence="4">Uncharacterized protein</fullName>
    </submittedName>
</protein>
<dbReference type="InterPro" id="IPR026171">
    <property type="entry name" value="FANCI"/>
</dbReference>
<dbReference type="EMBL" id="ADBJ01000017">
    <property type="protein sequence ID" value="EFA83006.1"/>
    <property type="molecule type" value="Genomic_DNA"/>
</dbReference>
<organism evidence="4 5">
    <name type="scientific">Heterostelium pallidum (strain ATCC 26659 / Pp 5 / PN500)</name>
    <name type="common">Cellular slime mold</name>
    <name type="synonym">Polysphondylium pallidum</name>
    <dbReference type="NCBI Taxonomy" id="670386"/>
    <lineage>
        <taxon>Eukaryota</taxon>
        <taxon>Amoebozoa</taxon>
        <taxon>Evosea</taxon>
        <taxon>Eumycetozoa</taxon>
        <taxon>Dictyostelia</taxon>
        <taxon>Acytosteliales</taxon>
        <taxon>Acytosteliaceae</taxon>
        <taxon>Heterostelium</taxon>
    </lineage>
</organism>
<dbReference type="Pfam" id="PF14678">
    <property type="entry name" value="FANCI_S4"/>
    <property type="match status" value="2"/>
</dbReference>
<evidence type="ECO:0000259" key="2">
    <source>
        <dbReference type="Pfam" id="PF14675"/>
    </source>
</evidence>
<dbReference type="GeneID" id="31359274"/>
<dbReference type="InterPro" id="IPR029308">
    <property type="entry name" value="FANCI_S1"/>
</dbReference>
<feature type="compositionally biased region" description="Basic residues" evidence="1">
    <location>
        <begin position="491"/>
        <end position="502"/>
    </location>
</feature>
<feature type="compositionally biased region" description="Acidic residues" evidence="1">
    <location>
        <begin position="506"/>
        <end position="517"/>
    </location>
</feature>
<proteinExistence type="predicted"/>
<dbReference type="GO" id="GO:0070182">
    <property type="term" value="F:DNA polymerase binding"/>
    <property type="evidence" value="ECO:0007669"/>
    <property type="project" value="TreeGrafter"/>
</dbReference>
<reference evidence="4 5" key="1">
    <citation type="journal article" date="2011" name="Genome Res.">
        <title>Phylogeny-wide analysis of social amoeba genomes highlights ancient origins for complex intercellular communication.</title>
        <authorList>
            <person name="Heidel A.J."/>
            <person name="Lawal H.M."/>
            <person name="Felder M."/>
            <person name="Schilde C."/>
            <person name="Helps N.R."/>
            <person name="Tunggal B."/>
            <person name="Rivero F."/>
            <person name="John U."/>
            <person name="Schleicher M."/>
            <person name="Eichinger L."/>
            <person name="Platzer M."/>
            <person name="Noegel A.A."/>
            <person name="Schaap P."/>
            <person name="Gloeckner G."/>
        </authorList>
    </citation>
    <scope>NUCLEOTIDE SEQUENCE [LARGE SCALE GENOMIC DNA]</scope>
    <source>
        <strain evidence="5">ATCC 26659 / Pp 5 / PN500</strain>
    </source>
</reference>
<dbReference type="GO" id="GO:0006281">
    <property type="term" value="P:DNA repair"/>
    <property type="evidence" value="ECO:0007669"/>
    <property type="project" value="InterPro"/>
</dbReference>
<feature type="domain" description="FANCI solenoid 1" evidence="2">
    <location>
        <begin position="141"/>
        <end position="337"/>
    </location>
</feature>
<feature type="region of interest" description="Disordered" evidence="1">
    <location>
        <begin position="978"/>
        <end position="1066"/>
    </location>
</feature>
<feature type="compositionally biased region" description="Basic residues" evidence="1">
    <location>
        <begin position="989"/>
        <end position="1037"/>
    </location>
</feature>
<accession>D3B6N6</accession>
<dbReference type="STRING" id="670386.D3B6N6"/>
<dbReference type="FunCoup" id="D3B6N6">
    <property type="interactions" value="30"/>
</dbReference>
<dbReference type="Pfam" id="PF14675">
    <property type="entry name" value="FANCI_S1"/>
    <property type="match status" value="1"/>
</dbReference>
<dbReference type="InParanoid" id="D3B6N6"/>
<comment type="caution">
    <text evidence="4">The sequence shown here is derived from an EMBL/GenBank/DDBJ whole genome shotgun (WGS) entry which is preliminary data.</text>
</comment>
<dbReference type="AlphaFoldDB" id="D3B6N6"/>
<evidence type="ECO:0000256" key="1">
    <source>
        <dbReference type="SAM" id="MobiDB-lite"/>
    </source>
</evidence>
<evidence type="ECO:0000313" key="4">
    <source>
        <dbReference type="EMBL" id="EFA83006.1"/>
    </source>
</evidence>
<dbReference type="InterPro" id="IPR029314">
    <property type="entry name" value="FANCI_S4"/>
</dbReference>
<feature type="region of interest" description="Disordered" evidence="1">
    <location>
        <begin position="481"/>
        <end position="539"/>
    </location>
</feature>
<feature type="compositionally biased region" description="Low complexity" evidence="1">
    <location>
        <begin position="522"/>
        <end position="539"/>
    </location>
</feature>
<evidence type="ECO:0000313" key="5">
    <source>
        <dbReference type="Proteomes" id="UP000001396"/>
    </source>
</evidence>
<keyword evidence="5" id="KW-1185">Reference proteome</keyword>
<dbReference type="PANTHER" id="PTHR21818">
    <property type="entry name" value="BC025462 PROTEIN"/>
    <property type="match status" value="1"/>
</dbReference>